<dbReference type="InParanoid" id="A0A7R8V1X4"/>
<feature type="compositionally biased region" description="Polar residues" evidence="2">
    <location>
        <begin position="86"/>
        <end position="96"/>
    </location>
</feature>
<evidence type="ECO:0000259" key="3">
    <source>
        <dbReference type="PROSITE" id="PS50137"/>
    </source>
</evidence>
<dbReference type="Proteomes" id="UP000594454">
    <property type="component" value="Chromosome 5"/>
</dbReference>
<dbReference type="InterPro" id="IPR014720">
    <property type="entry name" value="dsRBD_dom"/>
</dbReference>
<gene>
    <name evidence="4" type="ORF">HERILL_LOCUS13723</name>
</gene>
<keyword evidence="5" id="KW-1185">Reference proteome</keyword>
<dbReference type="SMART" id="SM00358">
    <property type="entry name" value="DSRM"/>
    <property type="match status" value="2"/>
</dbReference>
<dbReference type="AlphaFoldDB" id="A0A7R8V1X4"/>
<reference evidence="4 5" key="1">
    <citation type="submission" date="2020-11" db="EMBL/GenBank/DDBJ databases">
        <authorList>
            <person name="Wallbank WR R."/>
            <person name="Pardo Diaz C."/>
            <person name="Kozak K."/>
            <person name="Martin S."/>
            <person name="Jiggins C."/>
            <person name="Moest M."/>
            <person name="Warren A I."/>
            <person name="Generalovic N T."/>
            <person name="Byers J.R.P. K."/>
            <person name="Montejo-Kovacevich G."/>
            <person name="Yen C E."/>
        </authorList>
    </citation>
    <scope>NUCLEOTIDE SEQUENCE [LARGE SCALE GENOMIC DNA]</scope>
</reference>
<evidence type="ECO:0000313" key="4">
    <source>
        <dbReference type="EMBL" id="CAD7091301.1"/>
    </source>
</evidence>
<evidence type="ECO:0000313" key="5">
    <source>
        <dbReference type="Proteomes" id="UP000594454"/>
    </source>
</evidence>
<dbReference type="Pfam" id="PF00035">
    <property type="entry name" value="dsrm"/>
    <property type="match status" value="2"/>
</dbReference>
<dbReference type="SUPFAM" id="SSF54768">
    <property type="entry name" value="dsRNA-binding domain-like"/>
    <property type="match status" value="2"/>
</dbReference>
<organism evidence="4 5">
    <name type="scientific">Hermetia illucens</name>
    <name type="common">Black soldier fly</name>
    <dbReference type="NCBI Taxonomy" id="343691"/>
    <lineage>
        <taxon>Eukaryota</taxon>
        <taxon>Metazoa</taxon>
        <taxon>Ecdysozoa</taxon>
        <taxon>Arthropoda</taxon>
        <taxon>Hexapoda</taxon>
        <taxon>Insecta</taxon>
        <taxon>Pterygota</taxon>
        <taxon>Neoptera</taxon>
        <taxon>Endopterygota</taxon>
        <taxon>Diptera</taxon>
        <taxon>Brachycera</taxon>
        <taxon>Stratiomyomorpha</taxon>
        <taxon>Stratiomyidae</taxon>
        <taxon>Hermetiinae</taxon>
        <taxon>Hermetia</taxon>
    </lineage>
</organism>
<feature type="compositionally biased region" description="Polar residues" evidence="2">
    <location>
        <begin position="21"/>
        <end position="31"/>
    </location>
</feature>
<keyword evidence="1" id="KW-0694">RNA-binding</keyword>
<proteinExistence type="predicted"/>
<feature type="domain" description="DRBM" evidence="3">
    <location>
        <begin position="139"/>
        <end position="203"/>
    </location>
</feature>
<evidence type="ECO:0000256" key="2">
    <source>
        <dbReference type="SAM" id="MobiDB-lite"/>
    </source>
</evidence>
<evidence type="ECO:0000256" key="1">
    <source>
        <dbReference type="PROSITE-ProRule" id="PRU00266"/>
    </source>
</evidence>
<feature type="region of interest" description="Disordered" evidence="2">
    <location>
        <begin position="21"/>
        <end position="110"/>
    </location>
</feature>
<feature type="region of interest" description="Disordered" evidence="2">
    <location>
        <begin position="276"/>
        <end position="303"/>
    </location>
</feature>
<dbReference type="FunCoup" id="A0A7R8V1X4">
    <property type="interactions" value="8"/>
</dbReference>
<name>A0A7R8V1X4_HERIL</name>
<dbReference type="GO" id="GO:0003723">
    <property type="term" value="F:RNA binding"/>
    <property type="evidence" value="ECO:0007669"/>
    <property type="project" value="UniProtKB-UniRule"/>
</dbReference>
<feature type="compositionally biased region" description="Low complexity" evidence="2">
    <location>
        <begin position="280"/>
        <end position="289"/>
    </location>
</feature>
<sequence length="377" mass="41781">MAKPFGKNAAPACQCLNQNSPMQTRKSQAQGVTAQPVQRPVAPPTPVAATKIPEAVAANNTQTPTIENENNQQTQQSQALTQNTTESELMQSNVSESGDDANSEGKGRKFRWFSSTKKTSVRIRERKIRQNRRLRKILIPKNALMALHEVKGIKMTEFSITNRTEGGFSAKVSVNNIQYEGIGNSKVAAKNAACEKALRDHIIFKMMQSNTKPKQETESEPVSEMTQSEEADVEMKESEGDKTTEEEDVPMLNLASFALYKLFSEWEDQGFVIPEFRPSTNNTNTNGATTPPPPTIKRDLPPNWTTLHPATLLSMMRPGIQFTYLGGEGQPPNTKQRVGVCVDGENFIGEGRSQKLARRNASVDACNKLFNTNYTKE</sequence>
<dbReference type="GO" id="GO:0010468">
    <property type="term" value="P:regulation of gene expression"/>
    <property type="evidence" value="ECO:0007669"/>
    <property type="project" value="UniProtKB-ARBA"/>
</dbReference>
<accession>A0A7R8V1X4</accession>
<dbReference type="EMBL" id="LR899013">
    <property type="protein sequence ID" value="CAD7091301.1"/>
    <property type="molecule type" value="Genomic_DNA"/>
</dbReference>
<feature type="compositionally biased region" description="Low complexity" evidence="2">
    <location>
        <begin position="59"/>
        <end position="85"/>
    </location>
</feature>
<protein>
    <recommendedName>
        <fullName evidence="3">DRBM domain-containing protein</fullName>
    </recommendedName>
</protein>
<feature type="region of interest" description="Disordered" evidence="2">
    <location>
        <begin position="208"/>
        <end position="246"/>
    </location>
</feature>
<dbReference type="Gene3D" id="3.30.160.20">
    <property type="match status" value="2"/>
</dbReference>
<feature type="compositionally biased region" description="Basic and acidic residues" evidence="2">
    <location>
        <begin position="233"/>
        <end position="243"/>
    </location>
</feature>
<dbReference type="OrthoDB" id="6363432at2759"/>
<dbReference type="PROSITE" id="PS50137">
    <property type="entry name" value="DS_RBD"/>
    <property type="match status" value="1"/>
</dbReference>